<evidence type="ECO:0000313" key="2">
    <source>
        <dbReference type="EMBL" id="CAE4633583.1"/>
    </source>
</evidence>
<dbReference type="SUPFAM" id="SSF52540">
    <property type="entry name" value="P-loop containing nucleoside triphosphate hydrolases"/>
    <property type="match status" value="1"/>
</dbReference>
<sequence length="238" mass="27122">MYYFTQQELKVISINGDKYVNVDMSTTAGIERAKLLGLGSYEMADVIITAYIQQAASLFDSQHHGRAFTLIRNPVDRAVSMYNYLKNNGNAEVKKLTVEEYARSPHVENNWMVRFLTGKLAGPLGDDDLIVAKEVLKNKFVIGLVDDKSTSMKRFEQYFGWAYTQNPTEQYSCRKRAIEKDAKTGVLKGSESTEVSEGTDAYALLYWQNQLDMDLYIYAEQLFKKQGQELFPNLEGVQ</sequence>
<dbReference type="AlphaFoldDB" id="A0A6V2K061"/>
<dbReference type="PANTHER" id="PTHR32301">
    <property type="entry name" value="COUNTIN RECEPTOR CNR3-RELATED"/>
    <property type="match status" value="1"/>
</dbReference>
<protein>
    <recommendedName>
        <fullName evidence="3">Sulfotransferase domain-containing protein</fullName>
    </recommendedName>
</protein>
<dbReference type="EMBL" id="HBNS01036832">
    <property type="protein sequence ID" value="CAE4633583.1"/>
    <property type="molecule type" value="Transcribed_RNA"/>
</dbReference>
<reference evidence="2" key="1">
    <citation type="submission" date="2021-01" db="EMBL/GenBank/DDBJ databases">
        <authorList>
            <person name="Corre E."/>
            <person name="Pelletier E."/>
            <person name="Niang G."/>
            <person name="Scheremetjew M."/>
            <person name="Finn R."/>
            <person name="Kale V."/>
            <person name="Holt S."/>
            <person name="Cochrane G."/>
            <person name="Meng A."/>
            <person name="Brown T."/>
            <person name="Cohen L."/>
        </authorList>
    </citation>
    <scope>NUCLEOTIDE SEQUENCE</scope>
    <source>
        <strain evidence="2">GSO104</strain>
    </source>
</reference>
<dbReference type="Gene3D" id="3.40.50.300">
    <property type="entry name" value="P-loop containing nucleotide triphosphate hydrolases"/>
    <property type="match status" value="1"/>
</dbReference>
<dbReference type="PANTHER" id="PTHR32301:SF6">
    <property type="entry name" value="GOLVESIN-RELATED"/>
    <property type="match status" value="1"/>
</dbReference>
<evidence type="ECO:0000313" key="1">
    <source>
        <dbReference type="EMBL" id="CAE4633579.1"/>
    </source>
</evidence>
<accession>A0A6V2K061</accession>
<dbReference type="InterPro" id="IPR053259">
    <property type="entry name" value="Golvesin-related_Golgi"/>
</dbReference>
<dbReference type="InterPro" id="IPR027417">
    <property type="entry name" value="P-loop_NTPase"/>
</dbReference>
<organism evidence="2">
    <name type="scientific">Ditylum brightwellii</name>
    <dbReference type="NCBI Taxonomy" id="49249"/>
    <lineage>
        <taxon>Eukaryota</taxon>
        <taxon>Sar</taxon>
        <taxon>Stramenopiles</taxon>
        <taxon>Ochrophyta</taxon>
        <taxon>Bacillariophyta</taxon>
        <taxon>Mediophyceae</taxon>
        <taxon>Lithodesmiophycidae</taxon>
        <taxon>Lithodesmiales</taxon>
        <taxon>Lithodesmiaceae</taxon>
        <taxon>Ditylum</taxon>
    </lineage>
</organism>
<evidence type="ECO:0008006" key="3">
    <source>
        <dbReference type="Google" id="ProtNLM"/>
    </source>
</evidence>
<dbReference type="EMBL" id="HBNS01036830">
    <property type="protein sequence ID" value="CAE4633579.1"/>
    <property type="molecule type" value="Transcribed_RNA"/>
</dbReference>
<name>A0A6V2K061_9STRA</name>
<proteinExistence type="predicted"/>
<gene>
    <name evidence="1" type="ORF">DBRI00130_LOCUS28774</name>
    <name evidence="2" type="ORF">DBRI00130_LOCUS28776</name>
</gene>